<dbReference type="AlphaFoldDB" id="A0A7J7FI13"/>
<evidence type="ECO:0000313" key="2">
    <source>
        <dbReference type="Proteomes" id="UP000551758"/>
    </source>
</evidence>
<keyword evidence="2" id="KW-1185">Reference proteome</keyword>
<protein>
    <submittedName>
        <fullName evidence="1">Uncharacterized protein</fullName>
    </submittedName>
</protein>
<gene>
    <name evidence="1" type="ORF">HPG69_000584</name>
</gene>
<accession>A0A7J7FI13</accession>
<dbReference type="Proteomes" id="UP000551758">
    <property type="component" value="Unassembled WGS sequence"/>
</dbReference>
<evidence type="ECO:0000313" key="1">
    <source>
        <dbReference type="EMBL" id="KAF5927679.1"/>
    </source>
</evidence>
<name>A0A7J7FI13_DICBM</name>
<reference evidence="1 2" key="1">
    <citation type="journal article" date="2020" name="Mol. Biol. Evol.">
        <title>Interspecific Gene Flow and the Evolution of Specialization in Black and White Rhinoceros.</title>
        <authorList>
            <person name="Moodley Y."/>
            <person name="Westbury M.V."/>
            <person name="Russo I.M."/>
            <person name="Gopalakrishnan S."/>
            <person name="Rakotoarivelo A."/>
            <person name="Olsen R.A."/>
            <person name="Prost S."/>
            <person name="Tunstall T."/>
            <person name="Ryder O.A."/>
            <person name="Dalen L."/>
            <person name="Bruford M.W."/>
        </authorList>
    </citation>
    <scope>NUCLEOTIDE SEQUENCE [LARGE SCALE GENOMIC DNA]</scope>
    <source>
        <strain evidence="1">SBR-YM</strain>
        <tissue evidence="1">Skin</tissue>
    </source>
</reference>
<comment type="caution">
    <text evidence="1">The sequence shown here is derived from an EMBL/GenBank/DDBJ whole genome shotgun (WGS) entry which is preliminary data.</text>
</comment>
<dbReference type="EMBL" id="JACDTQ010000550">
    <property type="protein sequence ID" value="KAF5927679.1"/>
    <property type="molecule type" value="Genomic_DNA"/>
</dbReference>
<organism evidence="1 2">
    <name type="scientific">Diceros bicornis minor</name>
    <name type="common">South-central black rhinoceros</name>
    <dbReference type="NCBI Taxonomy" id="77932"/>
    <lineage>
        <taxon>Eukaryota</taxon>
        <taxon>Metazoa</taxon>
        <taxon>Chordata</taxon>
        <taxon>Craniata</taxon>
        <taxon>Vertebrata</taxon>
        <taxon>Euteleostomi</taxon>
        <taxon>Mammalia</taxon>
        <taxon>Eutheria</taxon>
        <taxon>Laurasiatheria</taxon>
        <taxon>Perissodactyla</taxon>
        <taxon>Rhinocerotidae</taxon>
        <taxon>Diceros</taxon>
    </lineage>
</organism>
<sequence length="117" mass="13325">MCSFFCTPSVLPSQAFLYPELFACSDVRGILSLTRDTELSIHQGYIVQVKDGYLGIFIKKLVGYLIKLYKSDYMGMKCICENFKNGIHKTLLREELTKLHPAVIKNSQRPQAFQGIN</sequence>
<proteinExistence type="predicted"/>